<dbReference type="EMBL" id="RCZO01000004">
    <property type="protein sequence ID" value="TPG09891.1"/>
    <property type="molecule type" value="Genomic_DNA"/>
</dbReference>
<dbReference type="RefSeq" id="WP_140651505.1">
    <property type="nucleotide sequence ID" value="NZ_RCZB01000004.1"/>
</dbReference>
<keyword evidence="7" id="KW-1185">Reference proteome</keyword>
<dbReference type="GO" id="GO:0003700">
    <property type="term" value="F:DNA-binding transcription factor activity"/>
    <property type="evidence" value="ECO:0007669"/>
    <property type="project" value="TreeGrafter"/>
</dbReference>
<dbReference type="PROSITE" id="PS00356">
    <property type="entry name" value="HTH_LACI_1"/>
    <property type="match status" value="1"/>
</dbReference>
<dbReference type="InterPro" id="IPR010982">
    <property type="entry name" value="Lambda_DNA-bd_dom_sf"/>
</dbReference>
<organism evidence="6 7">
    <name type="scientific">Rhodanobacter glycinis</name>
    <dbReference type="NCBI Taxonomy" id="582702"/>
    <lineage>
        <taxon>Bacteria</taxon>
        <taxon>Pseudomonadati</taxon>
        <taxon>Pseudomonadota</taxon>
        <taxon>Gammaproteobacteria</taxon>
        <taxon>Lysobacterales</taxon>
        <taxon>Rhodanobacteraceae</taxon>
        <taxon>Rhodanobacter</taxon>
    </lineage>
</organism>
<reference evidence="6 7" key="1">
    <citation type="journal article" date="2019" name="Environ. Microbiol.">
        <title>Species interactions and distinct microbial communities in high Arctic permafrost affected cryosols are associated with the CH4 and CO2 gas fluxes.</title>
        <authorList>
            <person name="Altshuler I."/>
            <person name="Hamel J."/>
            <person name="Turney S."/>
            <person name="Magnuson E."/>
            <person name="Levesque R."/>
            <person name="Greer C."/>
            <person name="Whyte L.G."/>
        </authorList>
    </citation>
    <scope>NUCLEOTIDE SEQUENCE [LARGE SCALE GENOMIC DNA]</scope>
    <source>
        <strain evidence="6 7">S13Y</strain>
    </source>
</reference>
<evidence type="ECO:0000313" key="7">
    <source>
        <dbReference type="Proteomes" id="UP000319486"/>
    </source>
</evidence>
<name>A0A502CDU4_9GAMM</name>
<evidence type="ECO:0000256" key="2">
    <source>
        <dbReference type="ARBA" id="ARBA00023015"/>
    </source>
</evidence>
<comment type="caution">
    <text evidence="6">The sequence shown here is derived from an EMBL/GenBank/DDBJ whole genome shotgun (WGS) entry which is preliminary data.</text>
</comment>
<dbReference type="PROSITE" id="PS50932">
    <property type="entry name" value="HTH_LACI_2"/>
    <property type="match status" value="1"/>
</dbReference>
<gene>
    <name evidence="6" type="ORF">EAH88_08585</name>
</gene>
<keyword evidence="3" id="KW-0238">DNA-binding</keyword>
<dbReference type="Pfam" id="PF13377">
    <property type="entry name" value="Peripla_BP_3"/>
    <property type="match status" value="1"/>
</dbReference>
<keyword evidence="1" id="KW-0678">Repressor</keyword>
<dbReference type="PANTHER" id="PTHR30146:SF151">
    <property type="entry name" value="HTH-TYPE TRANSCRIPTIONAL REPRESSOR CYTR"/>
    <property type="match status" value="1"/>
</dbReference>
<dbReference type="PANTHER" id="PTHR30146">
    <property type="entry name" value="LACI-RELATED TRANSCRIPTIONAL REPRESSOR"/>
    <property type="match status" value="1"/>
</dbReference>
<dbReference type="InterPro" id="IPR046335">
    <property type="entry name" value="LacI/GalR-like_sensor"/>
</dbReference>
<dbReference type="Pfam" id="PF00356">
    <property type="entry name" value="LacI"/>
    <property type="match status" value="1"/>
</dbReference>
<dbReference type="SUPFAM" id="SSF47413">
    <property type="entry name" value="lambda repressor-like DNA-binding domains"/>
    <property type="match status" value="1"/>
</dbReference>
<dbReference type="Gene3D" id="3.40.50.2300">
    <property type="match status" value="2"/>
</dbReference>
<dbReference type="InterPro" id="IPR028082">
    <property type="entry name" value="Peripla_BP_I"/>
</dbReference>
<dbReference type="InterPro" id="IPR000843">
    <property type="entry name" value="HTH_LacI"/>
</dbReference>
<evidence type="ECO:0000313" key="6">
    <source>
        <dbReference type="EMBL" id="TPG09891.1"/>
    </source>
</evidence>
<feature type="domain" description="HTH lacI-type" evidence="5">
    <location>
        <begin position="4"/>
        <end position="58"/>
    </location>
</feature>
<dbReference type="Gene3D" id="1.10.260.40">
    <property type="entry name" value="lambda repressor-like DNA-binding domains"/>
    <property type="match status" value="1"/>
</dbReference>
<evidence type="ECO:0000256" key="1">
    <source>
        <dbReference type="ARBA" id="ARBA00022491"/>
    </source>
</evidence>
<evidence type="ECO:0000259" key="5">
    <source>
        <dbReference type="PROSITE" id="PS50932"/>
    </source>
</evidence>
<proteinExistence type="predicted"/>
<keyword evidence="2" id="KW-0805">Transcription regulation</keyword>
<dbReference type="AlphaFoldDB" id="A0A502CDU4"/>
<evidence type="ECO:0000256" key="4">
    <source>
        <dbReference type="ARBA" id="ARBA00023163"/>
    </source>
</evidence>
<dbReference type="SUPFAM" id="SSF53822">
    <property type="entry name" value="Periplasmic binding protein-like I"/>
    <property type="match status" value="1"/>
</dbReference>
<sequence length="336" mass="35910">MATATIKDVAREAQVSVASVSRALNGGRGVTAETSQRIREAATRLRYMPHAAARMLITRRTNTIGALLPDLYGEFFSELIRGIDLAARARGLHLLVSSSHDDAAAAAVALRAMQGRVDGLLLMSPHADAAFLRQNLPHDLPTVLMNTRLAGDDYCALSVDNDGGARMMVEHLLAIGHQRIVFIQGPPGNRDAGERELGYREALVSHAPDSPVIMLRGDFGEESGYRAGQEVLGMRPRPDAVFAANDMMAIGCMAALREAGICVPEEIAVSGFDDVPMARYVTPPLTTIQVHIAELGGQAMELLGEQIDHPDQVMTGIHRRVAAKLVVRGSTGAAPG</sequence>
<keyword evidence="4" id="KW-0804">Transcription</keyword>
<dbReference type="CDD" id="cd01392">
    <property type="entry name" value="HTH_LacI"/>
    <property type="match status" value="1"/>
</dbReference>
<dbReference type="Proteomes" id="UP000319486">
    <property type="component" value="Unassembled WGS sequence"/>
</dbReference>
<evidence type="ECO:0000256" key="3">
    <source>
        <dbReference type="ARBA" id="ARBA00023125"/>
    </source>
</evidence>
<dbReference type="SMART" id="SM00354">
    <property type="entry name" value="HTH_LACI"/>
    <property type="match status" value="1"/>
</dbReference>
<accession>A0A502CDU4</accession>
<dbReference type="OrthoDB" id="9798934at2"/>
<dbReference type="CDD" id="cd06267">
    <property type="entry name" value="PBP1_LacI_sugar_binding-like"/>
    <property type="match status" value="1"/>
</dbReference>
<dbReference type="GO" id="GO:0000976">
    <property type="term" value="F:transcription cis-regulatory region binding"/>
    <property type="evidence" value="ECO:0007669"/>
    <property type="project" value="TreeGrafter"/>
</dbReference>
<protein>
    <submittedName>
        <fullName evidence="6">LacI family transcriptional regulator</fullName>
    </submittedName>
</protein>